<reference evidence="9" key="1">
    <citation type="journal article" date="2011" name="Proc. Natl. Acad. Sci. U.S.A.">
        <title>Obligate biotrophy features unraveled by the genomic analysis of rust fungi.</title>
        <authorList>
            <person name="Duplessis S."/>
            <person name="Cuomo C.A."/>
            <person name="Lin Y.-C."/>
            <person name="Aerts A."/>
            <person name="Tisserant E."/>
            <person name="Veneault-Fourrey C."/>
            <person name="Joly D.L."/>
            <person name="Hacquard S."/>
            <person name="Amselem J."/>
            <person name="Cantarel B.L."/>
            <person name="Chiu R."/>
            <person name="Coutinho P.M."/>
            <person name="Feau N."/>
            <person name="Field M."/>
            <person name="Frey P."/>
            <person name="Gelhaye E."/>
            <person name="Goldberg J."/>
            <person name="Grabherr M.G."/>
            <person name="Kodira C.D."/>
            <person name="Kohler A."/>
            <person name="Kuees U."/>
            <person name="Lindquist E.A."/>
            <person name="Lucas S.M."/>
            <person name="Mago R."/>
            <person name="Mauceli E."/>
            <person name="Morin E."/>
            <person name="Murat C."/>
            <person name="Pangilinan J.L."/>
            <person name="Park R."/>
            <person name="Pearson M."/>
            <person name="Quesneville H."/>
            <person name="Rouhier N."/>
            <person name="Sakthikumar S."/>
            <person name="Salamov A.A."/>
            <person name="Schmutz J."/>
            <person name="Selles B."/>
            <person name="Shapiro H."/>
            <person name="Tanguay P."/>
            <person name="Tuskan G.A."/>
            <person name="Henrissat B."/>
            <person name="Van de Peer Y."/>
            <person name="Rouze P."/>
            <person name="Ellis J.G."/>
            <person name="Dodds P.N."/>
            <person name="Schein J.E."/>
            <person name="Zhong S."/>
            <person name="Hamelin R.C."/>
            <person name="Grigoriev I.V."/>
            <person name="Szabo L.J."/>
            <person name="Martin F."/>
        </authorList>
    </citation>
    <scope>NUCLEOTIDE SEQUENCE [LARGE SCALE GENOMIC DNA]</scope>
    <source>
        <strain evidence="9">98AG31 / pathotype 3-4-7</strain>
    </source>
</reference>
<evidence type="ECO:0000256" key="2">
    <source>
        <dbReference type="ARBA" id="ARBA00022723"/>
    </source>
</evidence>
<dbReference type="AlphaFoldDB" id="F4RS53"/>
<dbReference type="GO" id="GO:0005634">
    <property type="term" value="C:nucleus"/>
    <property type="evidence" value="ECO:0007669"/>
    <property type="project" value="UniProtKB-SubCell"/>
</dbReference>
<name>F4RS53_MELLP</name>
<dbReference type="KEGG" id="mlr:MELLADRAFT_64624"/>
<keyword evidence="4" id="KW-0805">Transcription regulation</keyword>
<organism evidence="9">
    <name type="scientific">Melampsora larici-populina (strain 98AG31 / pathotype 3-4-7)</name>
    <name type="common">Poplar leaf rust fungus</name>
    <dbReference type="NCBI Taxonomy" id="747676"/>
    <lineage>
        <taxon>Eukaryota</taxon>
        <taxon>Fungi</taxon>
        <taxon>Dikarya</taxon>
        <taxon>Basidiomycota</taxon>
        <taxon>Pucciniomycotina</taxon>
        <taxon>Pucciniomycetes</taxon>
        <taxon>Pucciniales</taxon>
        <taxon>Melampsoraceae</taxon>
        <taxon>Melampsora</taxon>
    </lineage>
</organism>
<keyword evidence="3" id="KW-0862">Zinc</keyword>
<dbReference type="PANTHER" id="PTHR47782">
    <property type="entry name" value="ZN(II)2CYS6 TRANSCRIPTION FACTOR (EUROFUNG)-RELATED"/>
    <property type="match status" value="1"/>
</dbReference>
<dbReference type="InterPro" id="IPR052202">
    <property type="entry name" value="Yeast_MetPath_Reg"/>
</dbReference>
<dbReference type="GeneID" id="18930286"/>
<protein>
    <recommendedName>
        <fullName evidence="10">Transcription factor domain-containing protein</fullName>
    </recommendedName>
</protein>
<keyword evidence="2" id="KW-0479">Metal-binding</keyword>
<dbReference type="GO" id="GO:0006355">
    <property type="term" value="P:regulation of DNA-templated transcription"/>
    <property type="evidence" value="ECO:0007669"/>
    <property type="project" value="UniProtKB-ARBA"/>
</dbReference>
<dbReference type="OrthoDB" id="3014581at2759"/>
<dbReference type="EMBL" id="GL883116">
    <property type="protein sequence ID" value="EGG04795.1"/>
    <property type="molecule type" value="Genomic_DNA"/>
</dbReference>
<evidence type="ECO:0000256" key="5">
    <source>
        <dbReference type="ARBA" id="ARBA00023125"/>
    </source>
</evidence>
<dbReference type="Proteomes" id="UP000001072">
    <property type="component" value="Unassembled WGS sequence"/>
</dbReference>
<dbReference type="RefSeq" id="XP_007411886.1">
    <property type="nucleotide sequence ID" value="XM_007411824.1"/>
</dbReference>
<proteinExistence type="predicted"/>
<keyword evidence="9" id="KW-1185">Reference proteome</keyword>
<keyword evidence="6" id="KW-0804">Transcription</keyword>
<dbReference type="GO" id="GO:0046872">
    <property type="term" value="F:metal ion binding"/>
    <property type="evidence" value="ECO:0007669"/>
    <property type="project" value="UniProtKB-KW"/>
</dbReference>
<gene>
    <name evidence="8" type="ORF">MELLADRAFT_64624</name>
</gene>
<evidence type="ECO:0008006" key="10">
    <source>
        <dbReference type="Google" id="ProtNLM"/>
    </source>
</evidence>
<keyword evidence="7" id="KW-0539">Nucleus</keyword>
<sequence length="302" mass="33758">MSSQSTTSPPDQTKSTKKINRPLASCSACRLKPCEKRKSECNYDGARHPSILATRRATDRERQDQYVRELEQRIRVLEQAKSPSPCPVTESTTRPVSIDFGIDDLTHNLSQITLGPRLRAPKPQYHLQTEIETLIASSKNRPAVFFAQTSFNMSLIPNGPPTTIESLRESLPSPEELAELAGYFFAYLNSAFPCIESSSWPDAVLLCYDLHDVNRISPEDIHRFAAVLAVAAHGLLHKASVNSDAWLTPHHQQQTARAHRWFHLALGALQLEEGAIFTRPTVWGIRAMALLANAQFSYEKVS</sequence>
<evidence type="ECO:0000256" key="1">
    <source>
        <dbReference type="ARBA" id="ARBA00004123"/>
    </source>
</evidence>
<evidence type="ECO:0000256" key="6">
    <source>
        <dbReference type="ARBA" id="ARBA00023163"/>
    </source>
</evidence>
<dbReference type="HOGENOM" id="CLU_1102995_0_0_1"/>
<dbReference type="GO" id="GO:0003677">
    <property type="term" value="F:DNA binding"/>
    <property type="evidence" value="ECO:0007669"/>
    <property type="project" value="UniProtKB-KW"/>
</dbReference>
<evidence type="ECO:0000313" key="8">
    <source>
        <dbReference type="EMBL" id="EGG04795.1"/>
    </source>
</evidence>
<comment type="subcellular location">
    <subcellularLocation>
        <location evidence="1">Nucleus</location>
    </subcellularLocation>
</comment>
<dbReference type="InParanoid" id="F4RS53"/>
<evidence type="ECO:0000256" key="4">
    <source>
        <dbReference type="ARBA" id="ARBA00023015"/>
    </source>
</evidence>
<dbReference type="PANTHER" id="PTHR47782:SF12">
    <property type="entry name" value="ZN(II)2CYS6 TRANSCRIPTION FACTOR (EUROFUNG)"/>
    <property type="match status" value="1"/>
</dbReference>
<dbReference type="CDD" id="cd12148">
    <property type="entry name" value="fungal_TF_MHR"/>
    <property type="match status" value="1"/>
</dbReference>
<evidence type="ECO:0000256" key="3">
    <source>
        <dbReference type="ARBA" id="ARBA00022833"/>
    </source>
</evidence>
<keyword evidence="5" id="KW-0238">DNA-binding</keyword>
<dbReference type="VEuPathDB" id="FungiDB:MELLADRAFT_64624"/>
<evidence type="ECO:0000313" key="9">
    <source>
        <dbReference type="Proteomes" id="UP000001072"/>
    </source>
</evidence>
<accession>F4RS53</accession>
<evidence type="ECO:0000256" key="7">
    <source>
        <dbReference type="ARBA" id="ARBA00023242"/>
    </source>
</evidence>